<reference evidence="1" key="2">
    <citation type="submission" date="2025-08" db="UniProtKB">
        <authorList>
            <consortium name="Ensembl"/>
        </authorList>
    </citation>
    <scope>IDENTIFICATION</scope>
</reference>
<organism evidence="1 2">
    <name type="scientific">Geospiza parvula</name>
    <name type="common">Small tree-finch</name>
    <name type="synonym">Camarhynchus parvulus</name>
    <dbReference type="NCBI Taxonomy" id="87175"/>
    <lineage>
        <taxon>Eukaryota</taxon>
        <taxon>Metazoa</taxon>
        <taxon>Chordata</taxon>
        <taxon>Craniata</taxon>
        <taxon>Vertebrata</taxon>
        <taxon>Euteleostomi</taxon>
        <taxon>Archelosauria</taxon>
        <taxon>Archosauria</taxon>
        <taxon>Dinosauria</taxon>
        <taxon>Saurischia</taxon>
        <taxon>Theropoda</taxon>
        <taxon>Coelurosauria</taxon>
        <taxon>Aves</taxon>
        <taxon>Neognathae</taxon>
        <taxon>Neoaves</taxon>
        <taxon>Telluraves</taxon>
        <taxon>Australaves</taxon>
        <taxon>Passeriformes</taxon>
        <taxon>Thraupidae</taxon>
        <taxon>Camarhynchus</taxon>
    </lineage>
</organism>
<keyword evidence="2" id="KW-1185">Reference proteome</keyword>
<dbReference type="AlphaFoldDB" id="A0A8C3N2F4"/>
<evidence type="ECO:0000313" key="2">
    <source>
        <dbReference type="Proteomes" id="UP000694382"/>
    </source>
</evidence>
<dbReference type="Proteomes" id="UP000694382">
    <property type="component" value="Chromosome 14"/>
</dbReference>
<accession>A0A8C3N2F4</accession>
<proteinExistence type="predicted"/>
<name>A0A8C3N2F4_GEOPR</name>
<evidence type="ECO:0000313" key="1">
    <source>
        <dbReference type="Ensembl" id="ENSCPVP00000014604.2"/>
    </source>
</evidence>
<dbReference type="Ensembl" id="ENSCPVT00000015258.2">
    <property type="protein sequence ID" value="ENSCPVP00000014604.2"/>
    <property type="gene ID" value="ENSCPVG00000010685.2"/>
</dbReference>
<reference evidence="1" key="3">
    <citation type="submission" date="2025-09" db="UniProtKB">
        <authorList>
            <consortium name="Ensembl"/>
        </authorList>
    </citation>
    <scope>IDENTIFICATION</scope>
</reference>
<sequence>MRQGSHQKGSWAGHPSPDTHFEVDRVHTEFLGSLAEVVYVLDGGAQGSHHFLAVAADLVRARGQVEVREVGLGRGVGAEHPARVGQSVVLTPALPHHLPPPCPSTVSKFHG</sequence>
<reference evidence="1" key="1">
    <citation type="submission" date="2020-02" db="EMBL/GenBank/DDBJ databases">
        <authorList>
            <person name="Enbody D E."/>
            <person name="Pettersson E M."/>
        </authorList>
    </citation>
    <scope>NUCLEOTIDE SEQUENCE [LARGE SCALE GENOMIC DNA]</scope>
</reference>
<accession>A0A8U8AXM9</accession>
<protein>
    <submittedName>
        <fullName evidence="1">Uncharacterized protein</fullName>
    </submittedName>
</protein>